<dbReference type="Proteomes" id="UP000653472">
    <property type="component" value="Unassembled WGS sequence"/>
</dbReference>
<dbReference type="EMBL" id="JAAVXB010000023">
    <property type="protein sequence ID" value="NKF24800.1"/>
    <property type="molecule type" value="Genomic_DNA"/>
</dbReference>
<dbReference type="AlphaFoldDB" id="A0A970B8J0"/>
<sequence>MDRKAMLSLSVEIRRFTDPHQPGFVECGFVDARGKEHVFIEKVPVVTSRNLSAESIYPQSGHIACKELGQWHNEQGQHMYRITTELPFGIESIEGLSVFEVQAVQLEVQRDEPASGGSAH</sequence>
<dbReference type="RefSeq" id="WP_168150108.1">
    <property type="nucleotide sequence ID" value="NZ_JAAVXB010000023.1"/>
</dbReference>
<comment type="caution">
    <text evidence="1">The sequence shown here is derived from an EMBL/GenBank/DDBJ whole genome shotgun (WGS) entry which is preliminary data.</text>
</comment>
<protein>
    <submittedName>
        <fullName evidence="1">Uncharacterized protein</fullName>
    </submittedName>
</protein>
<organism evidence="1 2">
    <name type="scientific">Solimonas marina</name>
    <dbReference type="NCBI Taxonomy" id="2714601"/>
    <lineage>
        <taxon>Bacteria</taxon>
        <taxon>Pseudomonadati</taxon>
        <taxon>Pseudomonadota</taxon>
        <taxon>Gammaproteobacteria</taxon>
        <taxon>Nevskiales</taxon>
        <taxon>Nevskiaceae</taxon>
        <taxon>Solimonas</taxon>
    </lineage>
</organism>
<gene>
    <name evidence="1" type="ORF">G7Y82_21045</name>
</gene>
<name>A0A970B8J0_9GAMM</name>
<accession>A0A970B8J0</accession>
<evidence type="ECO:0000313" key="2">
    <source>
        <dbReference type="Proteomes" id="UP000653472"/>
    </source>
</evidence>
<evidence type="ECO:0000313" key="1">
    <source>
        <dbReference type="EMBL" id="NKF24800.1"/>
    </source>
</evidence>
<keyword evidence="2" id="KW-1185">Reference proteome</keyword>
<reference evidence="1" key="1">
    <citation type="submission" date="2020-03" db="EMBL/GenBank/DDBJ databases">
        <title>Solimonas marina sp. nov., isolated from deep seawater of the Pacific Ocean.</title>
        <authorList>
            <person name="Liu X."/>
            <person name="Lai Q."/>
            <person name="Sun F."/>
            <person name="Gai Y."/>
            <person name="Li G."/>
            <person name="Shao Z."/>
        </authorList>
    </citation>
    <scope>NUCLEOTIDE SEQUENCE</scope>
    <source>
        <strain evidence="1">C16B3</strain>
    </source>
</reference>
<proteinExistence type="predicted"/>